<accession>A0A3D8SA51</accession>
<dbReference type="PANTHER" id="PTHR43591">
    <property type="entry name" value="METHYLTRANSFERASE"/>
    <property type="match status" value="1"/>
</dbReference>
<dbReference type="EMBL" id="PDLN01000006">
    <property type="protein sequence ID" value="RDW83001.1"/>
    <property type="molecule type" value="Genomic_DNA"/>
</dbReference>
<dbReference type="Proteomes" id="UP000256328">
    <property type="component" value="Unassembled WGS sequence"/>
</dbReference>
<reference evidence="1 2" key="1">
    <citation type="journal article" date="2018" name="IMA Fungus">
        <title>IMA Genome-F 9: Draft genome sequence of Annulohypoxylon stygium, Aspergillus mulundensis, Berkeleyomyces basicola (syn. Thielaviopsis basicola), Ceratocystis smalleyi, two Cercospora beticola strains, Coleophoma cylindrospora, Fusarium fracticaudum, Phialophora cf. hyalina, and Morchella septimelata.</title>
        <authorList>
            <person name="Wingfield B.D."/>
            <person name="Bills G.F."/>
            <person name="Dong Y."/>
            <person name="Huang W."/>
            <person name="Nel W.J."/>
            <person name="Swalarsk-Parry B.S."/>
            <person name="Vaghefi N."/>
            <person name="Wilken P.M."/>
            <person name="An Z."/>
            <person name="de Beer Z.W."/>
            <person name="De Vos L."/>
            <person name="Chen L."/>
            <person name="Duong T.A."/>
            <person name="Gao Y."/>
            <person name="Hammerbacher A."/>
            <person name="Kikkert J.R."/>
            <person name="Li Y."/>
            <person name="Li H."/>
            <person name="Li K."/>
            <person name="Li Q."/>
            <person name="Liu X."/>
            <person name="Ma X."/>
            <person name="Naidoo K."/>
            <person name="Pethybridge S.J."/>
            <person name="Sun J."/>
            <person name="Steenkamp E.T."/>
            <person name="van der Nest M.A."/>
            <person name="van Wyk S."/>
            <person name="Wingfield M.J."/>
            <person name="Xiong C."/>
            <person name="Yue Q."/>
            <person name="Zhang X."/>
        </authorList>
    </citation>
    <scope>NUCLEOTIDE SEQUENCE [LARGE SCALE GENOMIC DNA]</scope>
    <source>
        <strain evidence="1 2">BP5796</strain>
    </source>
</reference>
<proteinExistence type="predicted"/>
<dbReference type="OrthoDB" id="2013972at2759"/>
<gene>
    <name evidence="1" type="ORF">BP5796_04492</name>
</gene>
<dbReference type="InterPro" id="IPR029063">
    <property type="entry name" value="SAM-dependent_MTases_sf"/>
</dbReference>
<dbReference type="SUPFAM" id="SSF53335">
    <property type="entry name" value="S-adenosyl-L-methionine-dependent methyltransferases"/>
    <property type="match status" value="1"/>
</dbReference>
<evidence type="ECO:0000313" key="2">
    <source>
        <dbReference type="Proteomes" id="UP000256328"/>
    </source>
</evidence>
<keyword evidence="2" id="KW-1185">Reference proteome</keyword>
<dbReference type="PANTHER" id="PTHR43591:SF102">
    <property type="entry name" value="S-ADENOSYL-L-METHIONINE-DEPENDENT METHYLTRANSFERASE"/>
    <property type="match status" value="1"/>
</dbReference>
<protein>
    <submittedName>
        <fullName evidence="1">Uncharacterized protein</fullName>
    </submittedName>
</protein>
<evidence type="ECO:0000313" key="1">
    <source>
        <dbReference type="EMBL" id="RDW83001.1"/>
    </source>
</evidence>
<dbReference type="AlphaFoldDB" id="A0A3D8SA51"/>
<organism evidence="1 2">
    <name type="scientific">Coleophoma crateriformis</name>
    <dbReference type="NCBI Taxonomy" id="565419"/>
    <lineage>
        <taxon>Eukaryota</taxon>
        <taxon>Fungi</taxon>
        <taxon>Dikarya</taxon>
        <taxon>Ascomycota</taxon>
        <taxon>Pezizomycotina</taxon>
        <taxon>Leotiomycetes</taxon>
        <taxon>Helotiales</taxon>
        <taxon>Dermateaceae</taxon>
        <taxon>Coleophoma</taxon>
    </lineage>
</organism>
<dbReference type="CDD" id="cd02440">
    <property type="entry name" value="AdoMet_MTases"/>
    <property type="match status" value="1"/>
</dbReference>
<dbReference type="GO" id="GO:0008168">
    <property type="term" value="F:methyltransferase activity"/>
    <property type="evidence" value="ECO:0007669"/>
    <property type="project" value="TreeGrafter"/>
</dbReference>
<dbReference type="Pfam" id="PF13489">
    <property type="entry name" value="Methyltransf_23"/>
    <property type="match status" value="1"/>
</dbReference>
<comment type="caution">
    <text evidence="1">The sequence shown here is derived from an EMBL/GenBank/DDBJ whole genome shotgun (WGS) entry which is preliminary data.</text>
</comment>
<sequence length="313" mass="34814">MVAMATEAPTSSSEIDADAHDDAATASTDGGVAASIATSAPEVDFSDVDSAVGEYLIPNDESEMDRLDLQNHIWRLTLDGRLHFAPLPELPQRVLDIGTGTGIWAIEFAQRYPSAEVIGSDLSPIQPDYVPPNCQFEIDDAEDEWVYGQPFQYIHGRTLMNCFKDISTIFAKAYDNLSPGGYFEMQDGCLPFRCADGTLEGTALLEWCTNTLSGSAAVGRTWADPRNYKSIMESVGFVDVTETRLKWPLNTWPKDPKLKELGMWVCEDMMQILPAVKRVYTLALGWDVERADAFIEEAQADLKNRRIHAWTDM</sequence>
<name>A0A3D8SA51_9HELO</name>
<dbReference type="Gene3D" id="3.40.50.150">
    <property type="entry name" value="Vaccinia Virus protein VP39"/>
    <property type="match status" value="1"/>
</dbReference>